<accession>A0ABW3CIC1</accession>
<organism evidence="1 2">
    <name type="scientific">Actinomadura adrarensis</name>
    <dbReference type="NCBI Taxonomy" id="1819600"/>
    <lineage>
        <taxon>Bacteria</taxon>
        <taxon>Bacillati</taxon>
        <taxon>Actinomycetota</taxon>
        <taxon>Actinomycetes</taxon>
        <taxon>Streptosporangiales</taxon>
        <taxon>Thermomonosporaceae</taxon>
        <taxon>Actinomadura</taxon>
    </lineage>
</organism>
<evidence type="ECO:0000313" key="2">
    <source>
        <dbReference type="Proteomes" id="UP001597083"/>
    </source>
</evidence>
<evidence type="ECO:0008006" key="3">
    <source>
        <dbReference type="Google" id="ProtNLM"/>
    </source>
</evidence>
<protein>
    <recommendedName>
        <fullName evidence="3">Cation-transporting P-type ATPase C-terminal domain-containing protein</fullName>
    </recommendedName>
</protein>
<reference evidence="2" key="1">
    <citation type="journal article" date="2019" name="Int. J. Syst. Evol. Microbiol.">
        <title>The Global Catalogue of Microorganisms (GCM) 10K type strain sequencing project: providing services to taxonomists for standard genome sequencing and annotation.</title>
        <authorList>
            <consortium name="The Broad Institute Genomics Platform"/>
            <consortium name="The Broad Institute Genome Sequencing Center for Infectious Disease"/>
            <person name="Wu L."/>
            <person name="Ma J."/>
        </authorList>
    </citation>
    <scope>NUCLEOTIDE SEQUENCE [LARGE SCALE GENOMIC DNA]</scope>
    <source>
        <strain evidence="2">JCM 31696</strain>
    </source>
</reference>
<evidence type="ECO:0000313" key="1">
    <source>
        <dbReference type="EMBL" id="MFD0854096.1"/>
    </source>
</evidence>
<dbReference type="Proteomes" id="UP001597083">
    <property type="component" value="Unassembled WGS sequence"/>
</dbReference>
<gene>
    <name evidence="1" type="ORF">ACFQ07_17805</name>
</gene>
<name>A0ABW3CIC1_9ACTN</name>
<dbReference type="EMBL" id="JBHTIR010002687">
    <property type="protein sequence ID" value="MFD0854096.1"/>
    <property type="molecule type" value="Genomic_DNA"/>
</dbReference>
<sequence>LLAGALSVALLAQVVAVTAMPDYSTQLLYAALLGAIVAIESPGLHRAVDRLRAHRTDATLHRPAETVSAVKGGQQ</sequence>
<proteinExistence type="predicted"/>
<keyword evidence="2" id="KW-1185">Reference proteome</keyword>
<feature type="non-terminal residue" evidence="1">
    <location>
        <position position="1"/>
    </location>
</feature>
<comment type="caution">
    <text evidence="1">The sequence shown here is derived from an EMBL/GenBank/DDBJ whole genome shotgun (WGS) entry which is preliminary data.</text>
</comment>